<dbReference type="Gene3D" id="1.25.40.20">
    <property type="entry name" value="Ankyrin repeat-containing domain"/>
    <property type="match status" value="1"/>
</dbReference>
<dbReference type="PROSITE" id="PS50297">
    <property type="entry name" value="ANK_REP_REGION"/>
    <property type="match status" value="3"/>
</dbReference>
<keyword evidence="4" id="KW-1185">Reference proteome</keyword>
<keyword evidence="2" id="KW-0040">ANK repeat</keyword>
<dbReference type="OrthoDB" id="9812708at2"/>
<evidence type="ECO:0000313" key="3">
    <source>
        <dbReference type="EMBL" id="THF81142.1"/>
    </source>
</evidence>
<evidence type="ECO:0000256" key="2">
    <source>
        <dbReference type="ARBA" id="ARBA00023043"/>
    </source>
</evidence>
<dbReference type="PANTHER" id="PTHR24188:SF29">
    <property type="entry name" value="GH09064P"/>
    <property type="match status" value="1"/>
</dbReference>
<organism evidence="3 4">
    <name type="scientific">Metabacillus sediminilitoris</name>
    <dbReference type="NCBI Taxonomy" id="2567941"/>
    <lineage>
        <taxon>Bacteria</taxon>
        <taxon>Bacillati</taxon>
        <taxon>Bacillota</taxon>
        <taxon>Bacilli</taxon>
        <taxon>Bacillales</taxon>
        <taxon>Bacillaceae</taxon>
        <taxon>Metabacillus</taxon>
    </lineage>
</organism>
<keyword evidence="1" id="KW-0677">Repeat</keyword>
<proteinExistence type="predicted"/>
<gene>
    <name evidence="3" type="ORF">E6W99_06830</name>
</gene>
<dbReference type="Pfam" id="PF12796">
    <property type="entry name" value="Ank_2"/>
    <property type="match status" value="2"/>
</dbReference>
<dbReference type="PANTHER" id="PTHR24188">
    <property type="entry name" value="ANKYRIN REPEAT PROTEIN"/>
    <property type="match status" value="1"/>
</dbReference>
<dbReference type="InterPro" id="IPR002110">
    <property type="entry name" value="Ankyrin_rpt"/>
</dbReference>
<dbReference type="SMART" id="SM00248">
    <property type="entry name" value="ANK"/>
    <property type="match status" value="5"/>
</dbReference>
<dbReference type="RefSeq" id="WP_136352732.1">
    <property type="nucleotide sequence ID" value="NZ_CP046266.1"/>
</dbReference>
<dbReference type="Proteomes" id="UP000310334">
    <property type="component" value="Unassembled WGS sequence"/>
</dbReference>
<dbReference type="PROSITE" id="PS50088">
    <property type="entry name" value="ANK_REPEAT"/>
    <property type="match status" value="4"/>
</dbReference>
<accession>A0A4S4C5Z1</accession>
<comment type="caution">
    <text evidence="3">The sequence shown here is derived from an EMBL/GenBank/DDBJ whole genome shotgun (WGS) entry which is preliminary data.</text>
</comment>
<evidence type="ECO:0000256" key="1">
    <source>
        <dbReference type="ARBA" id="ARBA00022737"/>
    </source>
</evidence>
<dbReference type="EMBL" id="SSNT01000005">
    <property type="protein sequence ID" value="THF81142.1"/>
    <property type="molecule type" value="Genomic_DNA"/>
</dbReference>
<protein>
    <submittedName>
        <fullName evidence="3">Uncharacterized protein</fullName>
    </submittedName>
</protein>
<dbReference type="AlphaFoldDB" id="A0A4S4C5Z1"/>
<dbReference type="PRINTS" id="PR01415">
    <property type="entry name" value="ANKYRIN"/>
</dbReference>
<evidence type="ECO:0000313" key="4">
    <source>
        <dbReference type="Proteomes" id="UP000310334"/>
    </source>
</evidence>
<sequence>MLVIPEWLIVFIGCSLLLQGCVSNESGEANKQAKEREIVSEEINEQLLQAAEHGETDRIKTLIKKGANINIQDSQGRTAAMIATYNNDRKTANVLIEAGADVNIQDDMKNNPFLYAGAEGFIEILKLTIAAGADPAITNRYGGTALIPASEHGYVDVVKELLTNTEIDVNHVNNLGWTALMEAIILNNGNETQQQTVQLLIEHGADVNIPDKENVTPLQHAREKGFKEIEEILLKAGAK</sequence>
<name>A0A4S4C5Z1_9BACI</name>
<reference evidence="3 4" key="1">
    <citation type="submission" date="2019-04" db="EMBL/GenBank/DDBJ databases">
        <title>Bacillus sediminilitoris sp. nov., isolated from a tidal flat sediment on the East China Sea.</title>
        <authorList>
            <person name="Wei Y."/>
            <person name="Mao H."/>
            <person name="Fang J."/>
        </authorList>
    </citation>
    <scope>NUCLEOTIDE SEQUENCE [LARGE SCALE GENOMIC DNA]</scope>
    <source>
        <strain evidence="3 4">DSL-17</strain>
    </source>
</reference>
<dbReference type="SUPFAM" id="SSF48403">
    <property type="entry name" value="Ankyrin repeat"/>
    <property type="match status" value="1"/>
</dbReference>
<dbReference type="InterPro" id="IPR036770">
    <property type="entry name" value="Ankyrin_rpt-contain_sf"/>
</dbReference>